<feature type="transmembrane region" description="Helical" evidence="5">
    <location>
        <begin position="104"/>
        <end position="125"/>
    </location>
</feature>
<dbReference type="PANTHER" id="PTHR10846:SF8">
    <property type="entry name" value="INNER MEMBRANE PROTEIN YRBG"/>
    <property type="match status" value="1"/>
</dbReference>
<evidence type="ECO:0000256" key="4">
    <source>
        <dbReference type="ARBA" id="ARBA00023136"/>
    </source>
</evidence>
<dbReference type="Gene3D" id="1.20.1420.30">
    <property type="entry name" value="NCX, central ion-binding region"/>
    <property type="match status" value="1"/>
</dbReference>
<dbReference type="InterPro" id="IPR004837">
    <property type="entry name" value="NaCa_Exmemb"/>
</dbReference>
<sequence length="323" mass="35748">MGMLLTQYFILSIIVVVSSIRISSCVDEFTKRTKIGGAFISGIVLAGVTSLPELITSLSSTIVLNNADLAMGDILGSNAFNIFILAVGNLIFIKSRLFNWTKQLNVKTNVLSTFVYFFIFLNLYGFLTGRIGHIGITSFFILILYYINIRLVADGEEQELLNPKVTCRLRVLVYQFILSAIVIVVSSLLISVVTDKIARISGIGSSFIGAMFLGVATSLPEMASLVSLVRLKNYDLAVGNIVGSNLFNFVIIALSDICYVSGSIFEFLDTSNRLLVIVGLLESILLTYMLLRKEVKNLLLYVLPSLMIIFIYFYYLRLSLNNG</sequence>
<feature type="domain" description="Sodium/calcium exchanger membrane region" evidence="6">
    <location>
        <begin position="7"/>
        <end position="148"/>
    </location>
</feature>
<feature type="transmembrane region" description="Helical" evidence="5">
    <location>
        <begin position="6"/>
        <end position="23"/>
    </location>
</feature>
<evidence type="ECO:0000256" key="3">
    <source>
        <dbReference type="ARBA" id="ARBA00022989"/>
    </source>
</evidence>
<keyword evidence="3 5" id="KW-1133">Transmembrane helix</keyword>
<keyword evidence="8" id="KW-1185">Reference proteome</keyword>
<keyword evidence="4 5" id="KW-0472">Membrane</keyword>
<evidence type="ECO:0000256" key="5">
    <source>
        <dbReference type="SAM" id="Phobius"/>
    </source>
</evidence>
<dbReference type="InterPro" id="IPR044880">
    <property type="entry name" value="NCX_ion-bd_dom_sf"/>
</dbReference>
<accession>A0ABN6ZGR1</accession>
<feature type="transmembrane region" description="Helical" evidence="5">
    <location>
        <begin position="206"/>
        <end position="229"/>
    </location>
</feature>
<dbReference type="Proteomes" id="UP001432099">
    <property type="component" value="Chromosome"/>
</dbReference>
<feature type="transmembrane region" description="Helical" evidence="5">
    <location>
        <begin position="298"/>
        <end position="316"/>
    </location>
</feature>
<organism evidence="7 8">
    <name type="scientific">Turicibacter faecis</name>
    <dbReference type="NCBI Taxonomy" id="2963365"/>
    <lineage>
        <taxon>Bacteria</taxon>
        <taxon>Bacillati</taxon>
        <taxon>Bacillota</taxon>
        <taxon>Erysipelotrichia</taxon>
        <taxon>Erysipelotrichales</taxon>
        <taxon>Turicibacteraceae</taxon>
        <taxon>Turicibacter</taxon>
    </lineage>
</organism>
<evidence type="ECO:0000313" key="7">
    <source>
        <dbReference type="EMBL" id="BEH90153.1"/>
    </source>
</evidence>
<proteinExistence type="predicted"/>
<evidence type="ECO:0000256" key="2">
    <source>
        <dbReference type="ARBA" id="ARBA00022692"/>
    </source>
</evidence>
<feature type="domain" description="Sodium/calcium exchanger membrane region" evidence="6">
    <location>
        <begin position="173"/>
        <end position="319"/>
    </location>
</feature>
<gene>
    <name evidence="7" type="ORF">T23_02550</name>
</gene>
<dbReference type="PANTHER" id="PTHR10846">
    <property type="entry name" value="SODIUM/POTASSIUM/CALCIUM EXCHANGER"/>
    <property type="match status" value="1"/>
</dbReference>
<evidence type="ECO:0000256" key="1">
    <source>
        <dbReference type="ARBA" id="ARBA00004141"/>
    </source>
</evidence>
<feature type="transmembrane region" description="Helical" evidence="5">
    <location>
        <begin position="274"/>
        <end position="291"/>
    </location>
</feature>
<reference evidence="7" key="1">
    <citation type="journal article" date="2024" name="Int. J. Syst. Evol. Microbiol.">
        <title>Turicibacter faecis sp. nov., isolated from faeces of heart failure mouse model.</title>
        <authorList>
            <person name="Imamura Y."/>
            <person name="Motooka D."/>
            <person name="Nakajima Y."/>
            <person name="Ito S."/>
            <person name="Kitakaze M."/>
            <person name="Iida T."/>
            <person name="Nakamura S."/>
        </authorList>
    </citation>
    <scope>NUCLEOTIDE SEQUENCE</scope>
    <source>
        <strain evidence="7">TC023</strain>
    </source>
</reference>
<dbReference type="InterPro" id="IPR004481">
    <property type="entry name" value="K/Na/Ca-exchanger"/>
</dbReference>
<dbReference type="EMBL" id="AP028127">
    <property type="protein sequence ID" value="BEH90153.1"/>
    <property type="molecule type" value="Genomic_DNA"/>
</dbReference>
<evidence type="ECO:0000259" key="6">
    <source>
        <dbReference type="Pfam" id="PF01699"/>
    </source>
</evidence>
<feature type="transmembrane region" description="Helical" evidence="5">
    <location>
        <begin position="75"/>
        <end position="92"/>
    </location>
</feature>
<feature type="transmembrane region" description="Helical" evidence="5">
    <location>
        <begin position="172"/>
        <end position="194"/>
    </location>
</feature>
<dbReference type="Pfam" id="PF01699">
    <property type="entry name" value="Na_Ca_ex"/>
    <property type="match status" value="2"/>
</dbReference>
<protein>
    <recommendedName>
        <fullName evidence="6">Sodium/calcium exchanger membrane region domain-containing protein</fullName>
    </recommendedName>
</protein>
<feature type="transmembrane region" description="Helical" evidence="5">
    <location>
        <begin position="35"/>
        <end position="55"/>
    </location>
</feature>
<name>A0ABN6ZGR1_9FIRM</name>
<feature type="transmembrane region" description="Helical" evidence="5">
    <location>
        <begin position="131"/>
        <end position="151"/>
    </location>
</feature>
<keyword evidence="2 5" id="KW-0812">Transmembrane</keyword>
<dbReference type="RefSeq" id="WP_338617771.1">
    <property type="nucleotide sequence ID" value="NZ_AP028127.1"/>
</dbReference>
<comment type="subcellular location">
    <subcellularLocation>
        <location evidence="1">Membrane</location>
        <topology evidence="1">Multi-pass membrane protein</topology>
    </subcellularLocation>
</comment>
<evidence type="ECO:0000313" key="8">
    <source>
        <dbReference type="Proteomes" id="UP001432099"/>
    </source>
</evidence>
<feature type="transmembrane region" description="Helical" evidence="5">
    <location>
        <begin position="241"/>
        <end position="262"/>
    </location>
</feature>